<evidence type="ECO:0000256" key="6">
    <source>
        <dbReference type="SAM" id="MobiDB-lite"/>
    </source>
</evidence>
<comment type="caution">
    <text evidence="8">The sequence shown here is derived from an EMBL/GenBank/DDBJ whole genome shotgun (WGS) entry which is preliminary data.</text>
</comment>
<dbReference type="InterPro" id="IPR016163">
    <property type="entry name" value="Ald_DH_C"/>
</dbReference>
<comment type="catalytic activity">
    <reaction evidence="5">
        <text>an aldehyde + NAD(+) + H2O = a carboxylate + NADH + 2 H(+)</text>
        <dbReference type="Rhea" id="RHEA:16185"/>
        <dbReference type="ChEBI" id="CHEBI:15377"/>
        <dbReference type="ChEBI" id="CHEBI:15378"/>
        <dbReference type="ChEBI" id="CHEBI:17478"/>
        <dbReference type="ChEBI" id="CHEBI:29067"/>
        <dbReference type="ChEBI" id="CHEBI:57540"/>
        <dbReference type="ChEBI" id="CHEBI:57945"/>
        <dbReference type="EC" id="1.2.1.3"/>
    </reaction>
</comment>
<sequence length="689" mass="76303">MASFGRCNKDEVDAPDSDAEDVHGVDGDVDGDVHDDGYEKIMWERDGVGYKSMPMSLAILVSLYFDAKVGNYLYAGVLDDKTLSPGWPAVAMFPYTLPLVTVLRSSVVDYGVRRSFTGCYPKKNNQKHGAALSFPRSGPIRKSLCICLSSSVALPVLTEGKKQPFDAGEAPLLVKELNESFRAGRTRSYEWRVSQLKGIEKMVEEREKDISEALYKDLSKPEFEAFVSEIAAVKSSCNEALKELKQWMKPEKAKTSTTAYPSSAEIVYEPLGAVLVISTWNYPFLLSIDPVIGAIAAGNAVVLKPSEIAPATSSLLSKLFEEYLDSSAVRVVEGAVPETAALLEQKWDKIFYTGSPRVGRIVMTAAAKHLTPVVLELGGKCPVVVDSDVDLQVTVRRIIAGKWQLNNGQACISVDYIITTKDFAPKLINALRNGIEEFFGADPMESKYISRIVSSNHFSRLERLLDEYKVFNKIVFGGQRNKKKLKISPTIFLDVPEDSQLMQEEIFGPLLPIITVENVKDSIDLINSKPKPLVAYLFTNNQKLRNDFVQNVSSGGMVINDTVLHVCIHLFHNTHIYKIRLVKFCIMCSLRCRLSHISQIDCKLGFQILQVTVSNLPFGGVGESGMGSYHGKHSFDAFSHKKAVLYRSFSGDSPVRYPPYTPANKKLMGAVMNGGIFDIILALMGWSRD</sequence>
<dbReference type="SUPFAM" id="SSF53720">
    <property type="entry name" value="ALDH-like"/>
    <property type="match status" value="2"/>
</dbReference>
<dbReference type="FunFam" id="3.40.309.10:FF:000003">
    <property type="entry name" value="Aldehyde dehydrogenase"/>
    <property type="match status" value="1"/>
</dbReference>
<dbReference type="GO" id="GO:0009414">
    <property type="term" value="P:response to water deprivation"/>
    <property type="evidence" value="ECO:0007669"/>
    <property type="project" value="UniProtKB-ARBA"/>
</dbReference>
<keyword evidence="3" id="KW-0520">NAD</keyword>
<reference evidence="8 9" key="1">
    <citation type="submission" date="2020-10" db="EMBL/GenBank/DDBJ databases">
        <title>Plant Genome Project.</title>
        <authorList>
            <person name="Zhang R.-G."/>
        </authorList>
    </citation>
    <scope>NUCLEOTIDE SEQUENCE [LARGE SCALE GENOMIC DNA]</scope>
    <source>
        <strain evidence="8">FAFU-HL-1</strain>
        <tissue evidence="8">Leaf</tissue>
    </source>
</reference>
<organism evidence="8 9">
    <name type="scientific">Salix dunnii</name>
    <dbReference type="NCBI Taxonomy" id="1413687"/>
    <lineage>
        <taxon>Eukaryota</taxon>
        <taxon>Viridiplantae</taxon>
        <taxon>Streptophyta</taxon>
        <taxon>Embryophyta</taxon>
        <taxon>Tracheophyta</taxon>
        <taxon>Spermatophyta</taxon>
        <taxon>Magnoliopsida</taxon>
        <taxon>eudicotyledons</taxon>
        <taxon>Gunneridae</taxon>
        <taxon>Pentapetalae</taxon>
        <taxon>rosids</taxon>
        <taxon>fabids</taxon>
        <taxon>Malpighiales</taxon>
        <taxon>Salicaceae</taxon>
        <taxon>Saliceae</taxon>
        <taxon>Salix</taxon>
    </lineage>
</organism>
<dbReference type="InterPro" id="IPR012394">
    <property type="entry name" value="Aldehyde_DH_NAD(P)"/>
</dbReference>
<feature type="region of interest" description="Disordered" evidence="6">
    <location>
        <begin position="1"/>
        <end position="31"/>
    </location>
</feature>
<dbReference type="AlphaFoldDB" id="A0A835MWU5"/>
<feature type="compositionally biased region" description="Basic and acidic residues" evidence="6">
    <location>
        <begin position="20"/>
        <end position="31"/>
    </location>
</feature>
<dbReference type="OrthoDB" id="440325at2759"/>
<name>A0A835MWU5_9ROSI</name>
<dbReference type="Gene3D" id="3.40.309.10">
    <property type="entry name" value="Aldehyde Dehydrogenase, Chain A, domain 2"/>
    <property type="match status" value="1"/>
</dbReference>
<dbReference type="FunFam" id="3.40.605.10:FF:000004">
    <property type="entry name" value="Aldehyde dehydrogenase"/>
    <property type="match status" value="1"/>
</dbReference>
<dbReference type="GO" id="GO:0004029">
    <property type="term" value="F:aldehyde dehydrogenase (NAD+) activity"/>
    <property type="evidence" value="ECO:0007669"/>
    <property type="project" value="UniProtKB-EC"/>
</dbReference>
<protein>
    <recommendedName>
        <fullName evidence="4">aldehyde dehydrogenase (NAD(+))</fullName>
        <ecNumber evidence="4">1.2.1.3</ecNumber>
    </recommendedName>
</protein>
<evidence type="ECO:0000256" key="4">
    <source>
        <dbReference type="ARBA" id="ARBA00024226"/>
    </source>
</evidence>
<dbReference type="InterPro" id="IPR016162">
    <property type="entry name" value="Ald_DH_N"/>
</dbReference>
<feature type="domain" description="Aldehyde dehydrogenase" evidence="7">
    <location>
        <begin position="174"/>
        <end position="562"/>
    </location>
</feature>
<dbReference type="PANTHER" id="PTHR43570:SF25">
    <property type="entry name" value="ALDEHYDE DEHYDROGENASE FAMILY 3 MEMBER I1, CHLOROPLASTIC"/>
    <property type="match status" value="1"/>
</dbReference>
<evidence type="ECO:0000259" key="7">
    <source>
        <dbReference type="Pfam" id="PF00171"/>
    </source>
</evidence>
<proteinExistence type="inferred from homology"/>
<dbReference type="PANTHER" id="PTHR43570">
    <property type="entry name" value="ALDEHYDE DEHYDROGENASE"/>
    <property type="match status" value="1"/>
</dbReference>
<dbReference type="GO" id="GO:0009737">
    <property type="term" value="P:response to abscisic acid"/>
    <property type="evidence" value="ECO:0007669"/>
    <property type="project" value="UniProtKB-ARBA"/>
</dbReference>
<evidence type="ECO:0000313" key="9">
    <source>
        <dbReference type="Proteomes" id="UP000657918"/>
    </source>
</evidence>
<evidence type="ECO:0000256" key="3">
    <source>
        <dbReference type="ARBA" id="ARBA00023027"/>
    </source>
</evidence>
<evidence type="ECO:0000313" key="8">
    <source>
        <dbReference type="EMBL" id="KAF9681832.1"/>
    </source>
</evidence>
<keyword evidence="9" id="KW-1185">Reference proteome</keyword>
<dbReference type="EC" id="1.2.1.3" evidence="4"/>
<dbReference type="Proteomes" id="UP000657918">
    <property type="component" value="Unassembled WGS sequence"/>
</dbReference>
<evidence type="ECO:0000256" key="5">
    <source>
        <dbReference type="ARBA" id="ARBA00049194"/>
    </source>
</evidence>
<accession>A0A835MWU5</accession>
<dbReference type="Pfam" id="PF00171">
    <property type="entry name" value="Aldedh"/>
    <property type="match status" value="1"/>
</dbReference>
<comment type="similarity">
    <text evidence="1">Belongs to the aldehyde dehydrogenase family.</text>
</comment>
<evidence type="ECO:0000256" key="1">
    <source>
        <dbReference type="ARBA" id="ARBA00009986"/>
    </source>
</evidence>
<dbReference type="Gene3D" id="3.40.605.10">
    <property type="entry name" value="Aldehyde Dehydrogenase, Chain A, domain 1"/>
    <property type="match status" value="2"/>
</dbReference>
<dbReference type="GO" id="GO:0006081">
    <property type="term" value="P:aldehyde metabolic process"/>
    <property type="evidence" value="ECO:0007669"/>
    <property type="project" value="InterPro"/>
</dbReference>
<keyword evidence="2" id="KW-0560">Oxidoreductase</keyword>
<gene>
    <name evidence="8" type="ORF">SADUNF_Sadunf05G0043500</name>
</gene>
<dbReference type="InterPro" id="IPR016161">
    <property type="entry name" value="Ald_DH/histidinol_DH"/>
</dbReference>
<evidence type="ECO:0000256" key="2">
    <source>
        <dbReference type="ARBA" id="ARBA00023002"/>
    </source>
</evidence>
<dbReference type="InterPro" id="IPR015590">
    <property type="entry name" value="Aldehyde_DH_dom"/>
</dbReference>
<dbReference type="EMBL" id="JADGMS010000005">
    <property type="protein sequence ID" value="KAF9681832.1"/>
    <property type="molecule type" value="Genomic_DNA"/>
</dbReference>
<dbReference type="GO" id="GO:0005737">
    <property type="term" value="C:cytoplasm"/>
    <property type="evidence" value="ECO:0007669"/>
    <property type="project" value="TreeGrafter"/>
</dbReference>